<dbReference type="PANTHER" id="PTHR12358">
    <property type="entry name" value="SPHINGOSINE KINASE"/>
    <property type="match status" value="1"/>
</dbReference>
<evidence type="ECO:0000313" key="4">
    <source>
        <dbReference type="Proteomes" id="UP000006671"/>
    </source>
</evidence>
<dbReference type="STRING" id="5762.D2V6H4"/>
<dbReference type="OrthoDB" id="3853857at2759"/>
<dbReference type="PANTHER" id="PTHR12358:SF31">
    <property type="entry name" value="ACYLGLYCEROL KINASE, MITOCHONDRIAL"/>
    <property type="match status" value="1"/>
</dbReference>
<dbReference type="GO" id="GO:0005737">
    <property type="term" value="C:cytoplasm"/>
    <property type="evidence" value="ECO:0007669"/>
    <property type="project" value="TreeGrafter"/>
</dbReference>
<dbReference type="InterPro" id="IPR017438">
    <property type="entry name" value="ATP-NAD_kinase_N"/>
</dbReference>
<gene>
    <name evidence="3" type="ORF">NAEGRDRAFT_78781</name>
</gene>
<feature type="domain" description="DAGKc" evidence="2">
    <location>
        <begin position="172"/>
        <end position="328"/>
    </location>
</feature>
<feature type="transmembrane region" description="Helical" evidence="1">
    <location>
        <begin position="6"/>
        <end position="23"/>
    </location>
</feature>
<keyword evidence="1" id="KW-1133">Transmembrane helix</keyword>
<protein>
    <submittedName>
        <fullName evidence="3">Diacylglycerol kinase</fullName>
    </submittedName>
</protein>
<name>D2V6H4_NAEGR</name>
<dbReference type="InterPro" id="IPR050187">
    <property type="entry name" value="Lipid_Phosphate_FormReg"/>
</dbReference>
<keyword evidence="3" id="KW-0808">Transferase</keyword>
<dbReference type="AlphaFoldDB" id="D2V6H4"/>
<dbReference type="RefSeq" id="XP_002680315.1">
    <property type="nucleotide sequence ID" value="XM_002680269.1"/>
</dbReference>
<dbReference type="KEGG" id="ngr:NAEGRDRAFT_78781"/>
<accession>D2V6H4</accession>
<dbReference type="InParanoid" id="D2V6H4"/>
<evidence type="ECO:0000313" key="3">
    <source>
        <dbReference type="EMBL" id="EFC47571.1"/>
    </source>
</evidence>
<dbReference type="PROSITE" id="PS50146">
    <property type="entry name" value="DAGK"/>
    <property type="match status" value="1"/>
</dbReference>
<keyword evidence="4" id="KW-1185">Reference proteome</keyword>
<sequence length="577" mass="65431">MLDNTWLFTALVIAVVIVVGYLWKKNNKKNSSPYQQMSEILNKHANRDKHILYLEKKGQSLMKAANMTVDYKVQDGQGYSNIISDCTVEVFDEQLIITSSNNQQETRIIPLYEFYAVHSEEEDRVVLLSLNLITNHKEKMTISGPSSELVQSLADLLKKKIFRVESGEQLVQSNRKLLIFINPKSGSGQSLQNFENIVKPMITESHIGNNFEFIVSKRSGHIKEYCEKELDLSKVNEIIACGGDGTLNEVINGLIPRLEKEGKLDLLSKMRFGVIPTGSGNAVSCHFQKFLFGFNTITNDESLVKRGTLFICRGLCSPMDLWTVFQPGKGKTYGFVSFSFGGIADVDVDTEFIRFIGDFRFILGSVWYACFGRYYTGNLTIVQPKKYEYLKKQNGAEIEEFKGNHSINSAFVQTDLKSKIELDSPISRQFLSKELKEMGLTQYLDSSKQASIVNTEEYVKHEEVDQSFTYMFASNVSHAAADFVASHLSFHNDNLVDLMYVKKPASPLELLSILLSCEKGDYHNHDKWLYRKIKAMYFKPTSTKKSYLTIDGEAVEYVPIILENIGSRLNFIGGDIH</sequence>
<evidence type="ECO:0000259" key="2">
    <source>
        <dbReference type="PROSITE" id="PS50146"/>
    </source>
</evidence>
<organism evidence="4">
    <name type="scientific">Naegleria gruberi</name>
    <name type="common">Amoeba</name>
    <dbReference type="NCBI Taxonomy" id="5762"/>
    <lineage>
        <taxon>Eukaryota</taxon>
        <taxon>Discoba</taxon>
        <taxon>Heterolobosea</taxon>
        <taxon>Tetramitia</taxon>
        <taxon>Eutetramitia</taxon>
        <taxon>Vahlkampfiidae</taxon>
        <taxon>Naegleria</taxon>
    </lineage>
</organism>
<dbReference type="InterPro" id="IPR001206">
    <property type="entry name" value="Diacylglycerol_kinase_cat_dom"/>
</dbReference>
<dbReference type="Gene3D" id="2.60.200.40">
    <property type="match status" value="1"/>
</dbReference>
<dbReference type="InterPro" id="IPR016064">
    <property type="entry name" value="NAD/diacylglycerol_kinase_sf"/>
</dbReference>
<dbReference type="Gene3D" id="3.40.50.10330">
    <property type="entry name" value="Probable inorganic polyphosphate/atp-NAD kinase, domain 1"/>
    <property type="match status" value="1"/>
</dbReference>
<dbReference type="GO" id="GO:0016773">
    <property type="term" value="F:phosphotransferase activity, alcohol group as acceptor"/>
    <property type="evidence" value="ECO:0007669"/>
    <property type="project" value="UniProtKB-ARBA"/>
</dbReference>
<dbReference type="GO" id="GO:0016020">
    <property type="term" value="C:membrane"/>
    <property type="evidence" value="ECO:0007669"/>
    <property type="project" value="TreeGrafter"/>
</dbReference>
<dbReference type="SUPFAM" id="SSF111331">
    <property type="entry name" value="NAD kinase/diacylglycerol kinase-like"/>
    <property type="match status" value="1"/>
</dbReference>
<dbReference type="GO" id="GO:0046512">
    <property type="term" value="P:sphingosine biosynthetic process"/>
    <property type="evidence" value="ECO:0007669"/>
    <property type="project" value="TreeGrafter"/>
</dbReference>
<dbReference type="GeneID" id="8849149"/>
<keyword evidence="3" id="KW-0418">Kinase</keyword>
<evidence type="ECO:0000256" key="1">
    <source>
        <dbReference type="SAM" id="Phobius"/>
    </source>
</evidence>
<dbReference type="Pfam" id="PF00781">
    <property type="entry name" value="DAGK_cat"/>
    <property type="match status" value="1"/>
</dbReference>
<dbReference type="Proteomes" id="UP000006671">
    <property type="component" value="Unassembled WGS sequence"/>
</dbReference>
<dbReference type="eggNOG" id="KOG1116">
    <property type="taxonomic scope" value="Eukaryota"/>
</dbReference>
<keyword evidence="1" id="KW-0472">Membrane</keyword>
<reference evidence="3 4" key="1">
    <citation type="journal article" date="2010" name="Cell">
        <title>The genome of Naegleria gruberi illuminates early eukaryotic versatility.</title>
        <authorList>
            <person name="Fritz-Laylin L.K."/>
            <person name="Prochnik S.E."/>
            <person name="Ginger M.L."/>
            <person name="Dacks J.B."/>
            <person name="Carpenter M.L."/>
            <person name="Field M.C."/>
            <person name="Kuo A."/>
            <person name="Paredez A."/>
            <person name="Chapman J."/>
            <person name="Pham J."/>
            <person name="Shu S."/>
            <person name="Neupane R."/>
            <person name="Cipriano M."/>
            <person name="Mancuso J."/>
            <person name="Tu H."/>
            <person name="Salamov A."/>
            <person name="Lindquist E."/>
            <person name="Shapiro H."/>
            <person name="Lucas S."/>
            <person name="Grigoriev I.V."/>
            <person name="Cande W.Z."/>
            <person name="Fulton C."/>
            <person name="Rokhsar D.S."/>
            <person name="Dawson S.C."/>
        </authorList>
    </citation>
    <scope>NUCLEOTIDE SEQUENCE [LARGE SCALE GENOMIC DNA]</scope>
    <source>
        <strain evidence="3 4">NEG-M</strain>
    </source>
</reference>
<dbReference type="EMBL" id="GG738854">
    <property type="protein sequence ID" value="EFC47571.1"/>
    <property type="molecule type" value="Genomic_DNA"/>
</dbReference>
<dbReference type="GO" id="GO:0001727">
    <property type="term" value="F:lipid kinase activity"/>
    <property type="evidence" value="ECO:0007669"/>
    <property type="project" value="TreeGrafter"/>
</dbReference>
<dbReference type="SMART" id="SM00046">
    <property type="entry name" value="DAGKc"/>
    <property type="match status" value="1"/>
</dbReference>
<dbReference type="VEuPathDB" id="AmoebaDB:NAEGRDRAFT_78781"/>
<keyword evidence="1" id="KW-0812">Transmembrane</keyword>
<proteinExistence type="predicted"/>